<evidence type="ECO:0000256" key="1">
    <source>
        <dbReference type="ARBA" id="ARBA00022443"/>
    </source>
</evidence>
<dbReference type="InterPro" id="IPR051569">
    <property type="entry name" value="SHANK"/>
</dbReference>
<feature type="compositionally biased region" description="Polar residues" evidence="4">
    <location>
        <begin position="1151"/>
        <end position="1169"/>
    </location>
</feature>
<dbReference type="PROSITE" id="PS50002">
    <property type="entry name" value="SH3"/>
    <property type="match status" value="1"/>
</dbReference>
<feature type="region of interest" description="Disordered" evidence="4">
    <location>
        <begin position="1149"/>
        <end position="1169"/>
    </location>
</feature>
<sequence length="1169" mass="130183">MENERIQLNKMQNQQDEKDDSGIEQDNSFIYIRIAVEDLNLQKVLKFNLDDTIWSAKQKVLQVLVRELTDSLNFGLYLPPCNGRAGKFLDESRCLREYPLSGPVSYLELKYKRRVYKAIHLVQKNINFKVNTKKFVDLIKTNQISKVARYLEKGIDPNFHISDDETPLSCACVDLLEPRSMIMTLVNGGAHLDFRTRNGSFTPLHKSAIYNRKEAIVTLLELGASPNVYDEKNLTPLYHTILNKQTEFNVDSSYCCLLLLQDHSIVNNRDDCLSTELHQACRLGLVQHVEHLLFYRADINAVNIGGNTPLHICAATNQEASARILLFRGADINIVNKSNQTPYELALVSQNSSIASLIQSHKSEHVVPFRETPLINPKRRSIYIEQKRDRHRARSSSNTTPSSSLASRSQSMPKLNVNNYIRSSQSPVTTPTIEHYFQQQNPSSRSSSPKSFSVNSDHGFGSECASHLSSGSPNATTNVNGCYAYKRKRLYAAAPGRKCMCIKSYHSNSPGELLLNKGDIVEILSVGEQGYLEGRCKDVEGWFLSNHVQDICVFNYLSKMNYLNHLENGEMTNDDTIVISRDALSALMINNDTYLPRTIVLQRGKKGFGFVLRGSLVAGKLFQPSPSFPALQFLGSIEKGSNADKAGLKQNDYVLEINGINVISMPHEECVNLIKRAGDTLALKVVTASTSSMINSHYQHHDSNSNQHNLCSQSLPYRRKAPLRPDLEQQLNEDVDRALGEYDYGSMIVPSSNNSEDCISMSKQQNENIPNGSGGSMNPKNKPLVPERDSSLYDCFPSSQSQQGYNTFRPLIRGSPSTTSVANLSSTTNHRRNSNSSSNEADEESSLSSLNSNHVLPINQMLIEDNITAIYSTPSGSLNTTNMSTFKTINLNPLPSKPSDIKKRSNNRKQIYTTLNSNNNNNIVSIPIENETFSNLTTANVSTAPPPPPPPFPVNFDIPTKIERQTSSKYESIKLTSDFQSQIEQAKTRLKRVNLETSSQKTVVKSYHNPNSNKILSPSSCYPGELKNIVIEEVTPSNGFPPPPSPTTLHHSTPPLVSSPQRNSTVIDPRLDVNFSAVIAQRAAEAKARRHENPLRLDFNSNGLPPSTTFFNNCVTTNGIHQNSTTNSSVCPQRFSATANQLLENLKRRGGSTSSIGSLVKHYNQQQSS</sequence>
<dbReference type="Pfam" id="PF07653">
    <property type="entry name" value="SH3_2"/>
    <property type="match status" value="1"/>
</dbReference>
<feature type="repeat" description="ANK" evidence="2">
    <location>
        <begin position="199"/>
        <end position="231"/>
    </location>
</feature>
<evidence type="ECO:0000313" key="10">
    <source>
        <dbReference type="EMBL" id="CAF3434018.1"/>
    </source>
</evidence>
<dbReference type="Gene3D" id="1.25.40.20">
    <property type="entry name" value="Ankyrin repeat-containing domain"/>
    <property type="match status" value="1"/>
</dbReference>
<dbReference type="Proteomes" id="UP000663869">
    <property type="component" value="Unassembled WGS sequence"/>
</dbReference>
<dbReference type="SUPFAM" id="SSF50156">
    <property type="entry name" value="PDZ domain-like"/>
    <property type="match status" value="1"/>
</dbReference>
<evidence type="ECO:0000313" key="7">
    <source>
        <dbReference type="EMBL" id="CAF3337483.1"/>
    </source>
</evidence>
<keyword evidence="2" id="KW-0040">ANK repeat</keyword>
<dbReference type="EMBL" id="CAJNXB010005649">
    <property type="protein sequence ID" value="CAF3434018.1"/>
    <property type="molecule type" value="Genomic_DNA"/>
</dbReference>
<name>A0A818CS87_9BILA</name>
<accession>A0A818CS87</accession>
<feature type="region of interest" description="Disordered" evidence="4">
    <location>
        <begin position="1"/>
        <end position="21"/>
    </location>
</feature>
<dbReference type="PANTHER" id="PTHR24135">
    <property type="entry name" value="SH3 AND MULTIPLE ANKYRIN REPEAT DOMAINS PROTEIN"/>
    <property type="match status" value="1"/>
</dbReference>
<dbReference type="InterPro" id="IPR036028">
    <property type="entry name" value="SH3-like_dom_sf"/>
</dbReference>
<feature type="region of interest" description="Disordered" evidence="4">
    <location>
        <begin position="1034"/>
        <end position="1062"/>
    </location>
</feature>
<dbReference type="Pfam" id="PF00595">
    <property type="entry name" value="PDZ"/>
    <property type="match status" value="1"/>
</dbReference>
<dbReference type="Gene3D" id="2.30.42.10">
    <property type="match status" value="1"/>
</dbReference>
<dbReference type="CDD" id="cd17091">
    <property type="entry name" value="FERM_F0_SHANK"/>
    <property type="match status" value="1"/>
</dbReference>
<protein>
    <submittedName>
        <fullName evidence="10">Uncharacterized protein</fullName>
    </submittedName>
</protein>
<feature type="domain" description="PDZ" evidence="6">
    <location>
        <begin position="598"/>
        <end position="689"/>
    </location>
</feature>
<dbReference type="OrthoDB" id="445896at2759"/>
<dbReference type="GO" id="GO:0045211">
    <property type="term" value="C:postsynaptic membrane"/>
    <property type="evidence" value="ECO:0007669"/>
    <property type="project" value="TreeGrafter"/>
</dbReference>
<feature type="compositionally biased region" description="Polar residues" evidence="4">
    <location>
        <begin position="797"/>
        <end position="806"/>
    </location>
</feature>
<evidence type="ECO:0000259" key="6">
    <source>
        <dbReference type="PROSITE" id="PS50106"/>
    </source>
</evidence>
<dbReference type="SUPFAM" id="SSF48403">
    <property type="entry name" value="Ankyrin repeat"/>
    <property type="match status" value="1"/>
</dbReference>
<dbReference type="GO" id="GO:0035255">
    <property type="term" value="F:ionotropic glutamate receptor binding"/>
    <property type="evidence" value="ECO:0007669"/>
    <property type="project" value="TreeGrafter"/>
</dbReference>
<dbReference type="PROSITE" id="PS50088">
    <property type="entry name" value="ANK_REPEAT"/>
    <property type="match status" value="2"/>
</dbReference>
<feature type="compositionally biased region" description="Low complexity" evidence="4">
    <location>
        <begin position="823"/>
        <end position="839"/>
    </location>
</feature>
<dbReference type="PROSITE" id="PS50297">
    <property type="entry name" value="ANK_REP_REGION"/>
    <property type="match status" value="2"/>
</dbReference>
<dbReference type="Gene3D" id="3.10.20.90">
    <property type="entry name" value="Phosphatidylinositol 3-kinase Catalytic Subunit, Chain A, domain 1"/>
    <property type="match status" value="1"/>
</dbReference>
<dbReference type="InterPro" id="IPR001452">
    <property type="entry name" value="SH3_domain"/>
</dbReference>
<dbReference type="InterPro" id="IPR036770">
    <property type="entry name" value="Ankyrin_rpt-contain_sf"/>
</dbReference>
<keyword evidence="1 3" id="KW-0728">SH3 domain</keyword>
<dbReference type="InterPro" id="IPR001478">
    <property type="entry name" value="PDZ"/>
</dbReference>
<feature type="region of interest" description="Disordered" evidence="4">
    <location>
        <begin position="753"/>
        <end position="849"/>
    </location>
</feature>
<evidence type="ECO:0000313" key="8">
    <source>
        <dbReference type="EMBL" id="CAF3355236.1"/>
    </source>
</evidence>
<feature type="region of interest" description="Disordered" evidence="4">
    <location>
        <begin position="378"/>
        <end position="413"/>
    </location>
</feature>
<proteinExistence type="predicted"/>
<feature type="compositionally biased region" description="Polar residues" evidence="4">
    <location>
        <begin position="753"/>
        <end position="779"/>
    </location>
</feature>
<dbReference type="GO" id="GO:0014069">
    <property type="term" value="C:postsynaptic density"/>
    <property type="evidence" value="ECO:0007669"/>
    <property type="project" value="TreeGrafter"/>
</dbReference>
<dbReference type="SMART" id="SM00248">
    <property type="entry name" value="ANK"/>
    <property type="match status" value="5"/>
</dbReference>
<dbReference type="EMBL" id="CAJNYU010000375">
    <property type="protein sequence ID" value="CAF3355236.1"/>
    <property type="molecule type" value="Genomic_DNA"/>
</dbReference>
<evidence type="ECO:0000256" key="4">
    <source>
        <dbReference type="SAM" id="MobiDB-lite"/>
    </source>
</evidence>
<dbReference type="PANTHER" id="PTHR24135:SF28">
    <property type="entry name" value="LD13733P"/>
    <property type="match status" value="1"/>
</dbReference>
<reference evidence="10" key="1">
    <citation type="submission" date="2021-02" db="EMBL/GenBank/DDBJ databases">
        <authorList>
            <person name="Nowell W R."/>
        </authorList>
    </citation>
    <scope>NUCLEOTIDE SEQUENCE</scope>
</reference>
<dbReference type="CDD" id="cd06746">
    <property type="entry name" value="PDZ_SHANK1_3-like"/>
    <property type="match status" value="1"/>
</dbReference>
<dbReference type="Proteomes" id="UP000663872">
    <property type="component" value="Unassembled WGS sequence"/>
</dbReference>
<dbReference type="SUPFAM" id="SSF50044">
    <property type="entry name" value="SH3-domain"/>
    <property type="match status" value="1"/>
</dbReference>
<dbReference type="SMART" id="SM00326">
    <property type="entry name" value="SH3"/>
    <property type="match status" value="1"/>
</dbReference>
<feature type="domain" description="SH3" evidence="5">
    <location>
        <begin position="494"/>
        <end position="553"/>
    </location>
</feature>
<dbReference type="Proteomes" id="UP000663825">
    <property type="component" value="Unassembled WGS sequence"/>
</dbReference>
<evidence type="ECO:0000313" key="9">
    <source>
        <dbReference type="EMBL" id="CAF3393081.1"/>
    </source>
</evidence>
<dbReference type="EMBL" id="CAJNYT010001079">
    <property type="protein sequence ID" value="CAF3393081.1"/>
    <property type="molecule type" value="Genomic_DNA"/>
</dbReference>
<dbReference type="SMART" id="SM00228">
    <property type="entry name" value="PDZ"/>
    <property type="match status" value="1"/>
</dbReference>
<gene>
    <name evidence="8" type="ORF">FME351_LOCUS4887</name>
    <name evidence="9" type="ORF">GRG538_LOCUS9300</name>
    <name evidence="7" type="ORF">LUA448_LOCUS11817</name>
    <name evidence="10" type="ORF">TIS948_LOCUS30590</name>
</gene>
<comment type="caution">
    <text evidence="10">The sequence shown here is derived from an EMBL/GenBank/DDBJ whole genome shotgun (WGS) entry which is preliminary data.</text>
</comment>
<evidence type="ECO:0000256" key="3">
    <source>
        <dbReference type="PROSITE-ProRule" id="PRU00192"/>
    </source>
</evidence>
<organism evidence="10 11">
    <name type="scientific">Rotaria socialis</name>
    <dbReference type="NCBI Taxonomy" id="392032"/>
    <lineage>
        <taxon>Eukaryota</taxon>
        <taxon>Metazoa</taxon>
        <taxon>Spiralia</taxon>
        <taxon>Gnathifera</taxon>
        <taxon>Rotifera</taxon>
        <taxon>Eurotatoria</taxon>
        <taxon>Bdelloidea</taxon>
        <taxon>Philodinida</taxon>
        <taxon>Philodinidae</taxon>
        <taxon>Rotaria</taxon>
    </lineage>
</organism>
<evidence type="ECO:0000259" key="5">
    <source>
        <dbReference type="PROSITE" id="PS50002"/>
    </source>
</evidence>
<dbReference type="InterPro" id="IPR002110">
    <property type="entry name" value="Ankyrin_rpt"/>
</dbReference>
<dbReference type="GO" id="GO:0043197">
    <property type="term" value="C:dendritic spine"/>
    <property type="evidence" value="ECO:0007669"/>
    <property type="project" value="TreeGrafter"/>
</dbReference>
<feature type="repeat" description="ANK" evidence="2">
    <location>
        <begin position="305"/>
        <end position="337"/>
    </location>
</feature>
<dbReference type="Gene3D" id="2.30.30.40">
    <property type="entry name" value="SH3 Domains"/>
    <property type="match status" value="1"/>
</dbReference>
<dbReference type="Proteomes" id="UP000663833">
    <property type="component" value="Unassembled WGS sequence"/>
</dbReference>
<feature type="compositionally biased region" description="Low complexity" evidence="4">
    <location>
        <begin position="395"/>
        <end position="411"/>
    </location>
</feature>
<evidence type="ECO:0000256" key="2">
    <source>
        <dbReference type="PROSITE-ProRule" id="PRU00023"/>
    </source>
</evidence>
<dbReference type="Pfam" id="PF12796">
    <property type="entry name" value="Ank_2"/>
    <property type="match status" value="1"/>
</dbReference>
<evidence type="ECO:0000313" key="11">
    <source>
        <dbReference type="Proteomes" id="UP000663825"/>
    </source>
</evidence>
<feature type="compositionally biased region" description="Low complexity" evidence="4">
    <location>
        <begin position="1047"/>
        <end position="1056"/>
    </location>
</feature>
<dbReference type="GO" id="GO:0030160">
    <property type="term" value="F:synaptic receptor adaptor activity"/>
    <property type="evidence" value="ECO:0007669"/>
    <property type="project" value="TreeGrafter"/>
</dbReference>
<dbReference type="AlphaFoldDB" id="A0A818CS87"/>
<dbReference type="InterPro" id="IPR036034">
    <property type="entry name" value="PDZ_sf"/>
</dbReference>
<dbReference type="PROSITE" id="PS50106">
    <property type="entry name" value="PDZ"/>
    <property type="match status" value="1"/>
</dbReference>
<dbReference type="EMBL" id="CAJNYD010001433">
    <property type="protein sequence ID" value="CAF3337483.1"/>
    <property type="molecule type" value="Genomic_DNA"/>
</dbReference>